<dbReference type="InterPro" id="IPR000182">
    <property type="entry name" value="GNAT_dom"/>
</dbReference>
<dbReference type="EMBL" id="JACRTL010000002">
    <property type="protein sequence ID" value="MBC8610349.1"/>
    <property type="molecule type" value="Genomic_DNA"/>
</dbReference>
<dbReference type="Proteomes" id="UP000632659">
    <property type="component" value="Unassembled WGS sequence"/>
</dbReference>
<name>A0A8J6P6R5_9FIRM</name>
<organism evidence="5 6">
    <name type="scientific">Massiliimalia timonensis</name>
    <dbReference type="NCBI Taxonomy" id="1987501"/>
    <lineage>
        <taxon>Bacteria</taxon>
        <taxon>Bacillati</taxon>
        <taxon>Bacillota</taxon>
        <taxon>Clostridia</taxon>
        <taxon>Eubacteriales</taxon>
        <taxon>Oscillospiraceae</taxon>
        <taxon>Massiliimalia</taxon>
    </lineage>
</organism>
<gene>
    <name evidence="5" type="ORF">H8702_04305</name>
</gene>
<comment type="caution">
    <text evidence="5">The sequence shown here is derived from an EMBL/GenBank/DDBJ whole genome shotgun (WGS) entry which is preliminary data.</text>
</comment>
<feature type="domain" description="N-acetyltransferase" evidence="4">
    <location>
        <begin position="3"/>
        <end position="149"/>
    </location>
</feature>
<feature type="coiled-coil region" evidence="3">
    <location>
        <begin position="16"/>
        <end position="43"/>
    </location>
</feature>
<evidence type="ECO:0000313" key="6">
    <source>
        <dbReference type="Proteomes" id="UP000632659"/>
    </source>
</evidence>
<dbReference type="Gene3D" id="3.40.630.30">
    <property type="match status" value="1"/>
</dbReference>
<evidence type="ECO:0000256" key="1">
    <source>
        <dbReference type="ARBA" id="ARBA00022679"/>
    </source>
</evidence>
<dbReference type="PANTHER" id="PTHR10545">
    <property type="entry name" value="DIAMINE N-ACETYLTRANSFERASE"/>
    <property type="match status" value="1"/>
</dbReference>
<dbReference type="AlphaFoldDB" id="A0A8J6P6R5"/>
<dbReference type="PROSITE" id="PS51186">
    <property type="entry name" value="GNAT"/>
    <property type="match status" value="1"/>
</dbReference>
<keyword evidence="2" id="KW-0012">Acyltransferase</keyword>
<evidence type="ECO:0000256" key="3">
    <source>
        <dbReference type="SAM" id="Coils"/>
    </source>
</evidence>
<dbReference type="InterPro" id="IPR016181">
    <property type="entry name" value="Acyl_CoA_acyltransferase"/>
</dbReference>
<dbReference type="CDD" id="cd04301">
    <property type="entry name" value="NAT_SF"/>
    <property type="match status" value="1"/>
</dbReference>
<keyword evidence="3" id="KW-0175">Coiled coil</keyword>
<reference evidence="5" key="1">
    <citation type="submission" date="2020-08" db="EMBL/GenBank/DDBJ databases">
        <title>Genome public.</title>
        <authorList>
            <person name="Liu C."/>
            <person name="Sun Q."/>
        </authorList>
    </citation>
    <scope>NUCLEOTIDE SEQUENCE</scope>
    <source>
        <strain evidence="5">NSJ-15</strain>
    </source>
</reference>
<dbReference type="RefSeq" id="WP_187536293.1">
    <property type="nucleotide sequence ID" value="NZ_JACRTL010000002.1"/>
</dbReference>
<accession>A0A8J6P6R5</accession>
<dbReference type="PANTHER" id="PTHR10545:SF29">
    <property type="entry name" value="GH14572P-RELATED"/>
    <property type="match status" value="1"/>
</dbReference>
<keyword evidence="1" id="KW-0808">Transferase</keyword>
<evidence type="ECO:0000259" key="4">
    <source>
        <dbReference type="PROSITE" id="PS51186"/>
    </source>
</evidence>
<evidence type="ECO:0000313" key="5">
    <source>
        <dbReference type="EMBL" id="MBC8610349.1"/>
    </source>
</evidence>
<dbReference type="GO" id="GO:0008080">
    <property type="term" value="F:N-acetyltransferase activity"/>
    <property type="evidence" value="ECO:0007669"/>
    <property type="project" value="TreeGrafter"/>
</dbReference>
<protein>
    <submittedName>
        <fullName evidence="5">GNAT family N-acetyltransferase</fullName>
    </submittedName>
</protein>
<dbReference type="InterPro" id="IPR051016">
    <property type="entry name" value="Diverse_Substrate_AcTransf"/>
</dbReference>
<proteinExistence type="predicted"/>
<dbReference type="SUPFAM" id="SSF55729">
    <property type="entry name" value="Acyl-CoA N-acyltransferases (Nat)"/>
    <property type="match status" value="1"/>
</dbReference>
<dbReference type="Pfam" id="PF00583">
    <property type="entry name" value="Acetyltransf_1"/>
    <property type="match status" value="1"/>
</dbReference>
<keyword evidence="6" id="KW-1185">Reference proteome</keyword>
<evidence type="ECO:0000256" key="2">
    <source>
        <dbReference type="ARBA" id="ARBA00023315"/>
    </source>
</evidence>
<sequence>MTIAVRPAKQQDLPELVELYQQLIGEKEELAEVQKRFARLQEDAKATVLVAEDTALHKVVATAMCIFCPSLIMGGRPFLVIEDVVVSQQCRGQGIGTILFEEIDRLAQREGCSYSMLVSSDFRKEAHQFYGKAGFQDPVKGFRKIYGKG</sequence>